<keyword evidence="3" id="KW-1185">Reference proteome</keyword>
<dbReference type="Proteomes" id="UP000595140">
    <property type="component" value="Unassembled WGS sequence"/>
</dbReference>
<dbReference type="EMBL" id="OOIL02002359">
    <property type="protein sequence ID" value="VFQ82602.1"/>
    <property type="molecule type" value="Genomic_DNA"/>
</dbReference>
<gene>
    <name evidence="2" type="ORF">CCAM_LOCUS24378</name>
</gene>
<evidence type="ECO:0000313" key="2">
    <source>
        <dbReference type="EMBL" id="VFQ82602.1"/>
    </source>
</evidence>
<organism evidence="2 3">
    <name type="scientific">Cuscuta campestris</name>
    <dbReference type="NCBI Taxonomy" id="132261"/>
    <lineage>
        <taxon>Eukaryota</taxon>
        <taxon>Viridiplantae</taxon>
        <taxon>Streptophyta</taxon>
        <taxon>Embryophyta</taxon>
        <taxon>Tracheophyta</taxon>
        <taxon>Spermatophyta</taxon>
        <taxon>Magnoliopsida</taxon>
        <taxon>eudicotyledons</taxon>
        <taxon>Gunneridae</taxon>
        <taxon>Pentapetalae</taxon>
        <taxon>asterids</taxon>
        <taxon>lamiids</taxon>
        <taxon>Solanales</taxon>
        <taxon>Convolvulaceae</taxon>
        <taxon>Cuscuteae</taxon>
        <taxon>Cuscuta</taxon>
        <taxon>Cuscuta subgen. Grammica</taxon>
        <taxon>Cuscuta sect. Cleistogrammica</taxon>
    </lineage>
</organism>
<sequence length="110" mass="11662">MISDGLCKLTRGGQGRGDPRRSAETRPTAVSDEATRDGAIRGCPPGKATRAQMPMLEGSSVSRFTIRVRFATDRDGGPGSAQLVAEHGSRQRRGGAKVPICSRHPICVSM</sequence>
<dbReference type="AlphaFoldDB" id="A0A484M1A6"/>
<evidence type="ECO:0000313" key="3">
    <source>
        <dbReference type="Proteomes" id="UP000595140"/>
    </source>
</evidence>
<proteinExistence type="predicted"/>
<accession>A0A484M1A6</accession>
<protein>
    <submittedName>
        <fullName evidence="2">Uncharacterized protein</fullName>
    </submittedName>
</protein>
<name>A0A484M1A6_9ASTE</name>
<evidence type="ECO:0000256" key="1">
    <source>
        <dbReference type="SAM" id="MobiDB-lite"/>
    </source>
</evidence>
<feature type="region of interest" description="Disordered" evidence="1">
    <location>
        <begin position="1"/>
        <end position="51"/>
    </location>
</feature>
<reference evidence="2 3" key="1">
    <citation type="submission" date="2018-04" db="EMBL/GenBank/DDBJ databases">
        <authorList>
            <person name="Vogel A."/>
        </authorList>
    </citation>
    <scope>NUCLEOTIDE SEQUENCE [LARGE SCALE GENOMIC DNA]</scope>
</reference>